<dbReference type="EMBL" id="LIAE01008202">
    <property type="protein sequence ID" value="PAV75142.1"/>
    <property type="molecule type" value="Genomic_DNA"/>
</dbReference>
<accession>A0A2A2KMK3</accession>
<evidence type="ECO:0000313" key="3">
    <source>
        <dbReference type="Proteomes" id="UP000218231"/>
    </source>
</evidence>
<name>A0A2A2KMK3_9BILA</name>
<comment type="caution">
    <text evidence="2">The sequence shown here is derived from an EMBL/GenBank/DDBJ whole genome shotgun (WGS) entry which is preliminary data.</text>
</comment>
<dbReference type="AlphaFoldDB" id="A0A2A2KMK3"/>
<proteinExistence type="predicted"/>
<reference evidence="2" key="1">
    <citation type="journal article" date="2017" name="Curr. Biol.">
        <title>Genome architecture and evolution of a unichromosomal asexual nematode.</title>
        <authorList>
            <person name="Fradin H."/>
            <person name="Zegar C."/>
            <person name="Gutwein M."/>
            <person name="Lucas J."/>
            <person name="Kovtun M."/>
            <person name="Corcoran D."/>
            <person name="Baugh L.R."/>
            <person name="Kiontke K."/>
            <person name="Gunsalus K."/>
            <person name="Fitch D.H."/>
            <person name="Piano F."/>
        </authorList>
    </citation>
    <scope>NUCLEOTIDE SEQUENCE [LARGE SCALE GENOMIC DNA]</scope>
    <source>
        <strain evidence="2">PF1309</strain>
    </source>
</reference>
<evidence type="ECO:0000256" key="1">
    <source>
        <dbReference type="SAM" id="MobiDB-lite"/>
    </source>
</evidence>
<organism evidence="2 3">
    <name type="scientific">Diploscapter pachys</name>
    <dbReference type="NCBI Taxonomy" id="2018661"/>
    <lineage>
        <taxon>Eukaryota</taxon>
        <taxon>Metazoa</taxon>
        <taxon>Ecdysozoa</taxon>
        <taxon>Nematoda</taxon>
        <taxon>Chromadorea</taxon>
        <taxon>Rhabditida</taxon>
        <taxon>Rhabditina</taxon>
        <taxon>Rhabditomorpha</taxon>
        <taxon>Rhabditoidea</taxon>
        <taxon>Rhabditidae</taxon>
        <taxon>Diploscapter</taxon>
    </lineage>
</organism>
<sequence>MLWCVYFSEKKKSFLKHFSKKIKSPRKNKNKISKMSKSKNQRQSSGSREERQETYTASLHITSSKVKVKKRLSSVKKTKRYSNPSDKQNNSREKRRQQRDEMIQMQMDEYGSGKGTAWETWRRPHSDYLTEKELEECGNNIFKILGHERRVQQTPVTLDETIVPNASASTSQRRPSTNKPNKSLKRNSTATSTKRVPKTSSSSVNPPVIDIDVDCESDVVLLD</sequence>
<feature type="region of interest" description="Disordered" evidence="1">
    <location>
        <begin position="17"/>
        <end position="99"/>
    </location>
</feature>
<evidence type="ECO:0000313" key="2">
    <source>
        <dbReference type="EMBL" id="PAV75142.1"/>
    </source>
</evidence>
<feature type="compositionally biased region" description="Basic residues" evidence="1">
    <location>
        <begin position="17"/>
        <end position="40"/>
    </location>
</feature>
<dbReference type="Proteomes" id="UP000218231">
    <property type="component" value="Unassembled WGS sequence"/>
</dbReference>
<feature type="compositionally biased region" description="Polar residues" evidence="1">
    <location>
        <begin position="164"/>
        <end position="205"/>
    </location>
</feature>
<feature type="compositionally biased region" description="Basic residues" evidence="1">
    <location>
        <begin position="66"/>
        <end position="80"/>
    </location>
</feature>
<keyword evidence="3" id="KW-1185">Reference proteome</keyword>
<protein>
    <submittedName>
        <fullName evidence="2">Uncharacterized protein</fullName>
    </submittedName>
</protein>
<feature type="region of interest" description="Disordered" evidence="1">
    <location>
        <begin position="162"/>
        <end position="209"/>
    </location>
</feature>
<gene>
    <name evidence="2" type="ORF">WR25_13412</name>
</gene>